<protein>
    <recommendedName>
        <fullName evidence="1">PhoD-like phosphatase domain-containing protein</fullName>
    </recommendedName>
</protein>
<organism evidence="2">
    <name type="scientific">Waddlia chondrophila 2032/99</name>
    <dbReference type="NCBI Taxonomy" id="765953"/>
    <lineage>
        <taxon>Bacteria</taxon>
        <taxon>Pseudomonadati</taxon>
        <taxon>Chlamydiota</taxon>
        <taxon>Chlamydiia</taxon>
        <taxon>Parachlamydiales</taxon>
        <taxon>Waddliaceae</taxon>
        <taxon>Waddlia</taxon>
    </lineage>
</organism>
<dbReference type="EMBL" id="FR872651">
    <property type="protein sequence ID" value="CCB91180.1"/>
    <property type="molecule type" value="Genomic_DNA"/>
</dbReference>
<gene>
    <name evidence="2" type="ORF">WCH_BT11030</name>
</gene>
<dbReference type="InterPro" id="IPR038607">
    <property type="entry name" value="PhoD-like_sf"/>
</dbReference>
<evidence type="ECO:0000259" key="1">
    <source>
        <dbReference type="Pfam" id="PF19050"/>
    </source>
</evidence>
<dbReference type="Gene3D" id="3.60.21.70">
    <property type="entry name" value="PhoD-like phosphatase"/>
    <property type="match status" value="1"/>
</dbReference>
<feature type="domain" description="PhoD-like phosphatase" evidence="1">
    <location>
        <begin position="109"/>
        <end position="347"/>
    </location>
</feature>
<reference evidence="2" key="1">
    <citation type="submission" date="2011-05" db="EMBL/GenBank/DDBJ databases">
        <title>Unity in variety -- the pan-genome of the Chlamydiae.</title>
        <authorList>
            <person name="Collingro A."/>
            <person name="Tischler P."/>
            <person name="Weinmaier T."/>
            <person name="Penz T."/>
            <person name="Heinz E."/>
            <person name="Brunham R.C."/>
            <person name="Read T.D."/>
            <person name="Bavoil P.M."/>
            <person name="Sachse K."/>
            <person name="Kahane S."/>
            <person name="Friedman M.G."/>
            <person name="Rattei T."/>
            <person name="Myers G.S.A."/>
            <person name="Horn M."/>
        </authorList>
    </citation>
    <scope>NUCLEOTIDE SEQUENCE</scope>
    <source>
        <strain evidence="2">2032/99</strain>
    </source>
</reference>
<dbReference type="InterPro" id="IPR029052">
    <property type="entry name" value="Metallo-depent_PP-like"/>
</dbReference>
<dbReference type="AlphaFoldDB" id="F8LCG6"/>
<proteinExistence type="predicted"/>
<dbReference type="Pfam" id="PF19050">
    <property type="entry name" value="PhoD_2"/>
    <property type="match status" value="2"/>
</dbReference>
<dbReference type="PANTHER" id="PTHR46689">
    <property type="entry name" value="MEMBRANE PROTEIN, PUTATIVE-RELATED"/>
    <property type="match status" value="1"/>
</dbReference>
<dbReference type="CDD" id="cd07389">
    <property type="entry name" value="MPP_PhoD"/>
    <property type="match status" value="1"/>
</dbReference>
<feature type="domain" description="PhoD-like phosphatase" evidence="1">
    <location>
        <begin position="362"/>
        <end position="475"/>
    </location>
</feature>
<evidence type="ECO:0000313" key="2">
    <source>
        <dbReference type="EMBL" id="CCB91180.1"/>
    </source>
</evidence>
<accession>F8LCG6</accession>
<dbReference type="SUPFAM" id="SSF56300">
    <property type="entry name" value="Metallo-dependent phosphatases"/>
    <property type="match status" value="1"/>
</dbReference>
<dbReference type="GO" id="GO:0016020">
    <property type="term" value="C:membrane"/>
    <property type="evidence" value="ECO:0007669"/>
    <property type="project" value="TreeGrafter"/>
</dbReference>
<dbReference type="PANTHER" id="PTHR46689:SF1">
    <property type="entry name" value="PHOD-LIKE PHOSPHATASE DOMAIN-CONTAINING PROTEIN"/>
    <property type="match status" value="1"/>
</dbReference>
<name>F8LCG6_9BACT</name>
<sequence length="537" mass="62285">MGISSAFSIFPTPMLKCTPLIRFLGQDRNHRAWKVSVLIVSNVKDKNKLICQETSKIQYDFFKIHHLAIEKFQLMIDLQKNKRSISYKIYDRVFSFSVPGEKDPLKMAFFTCNGFHLEEDEEKMGGIMPMWDRYRSQADKADLLVSGGDQEYFDSIFNLPSIKEWLGLPLEERIEHLFTEQMAEEVDHFYLQKYLAKFATDTSFAETLSSTPSVMNWDDHDIFDGWGSYSEKLQSCPVFQGIYAAAEKYYLIFQQHVFPGTSFTDKTFIGTRSFSSLHIVEDIAILSVDTRSKRTQKEILPDEAWEEIFQACKNISTECRHLLVILPIPIIYPDFEPLASFINKVSKIASIAKNILDFFKCSSLKKKIFSPWETLEIQDDLTDYWRNQYHREERRVVIERLQQIATQMNIRVTFLSGDIHLGGMGEIFDPKALSKEKDPLYMAQIISSPMGNAPTGKFIAFFLSYLNNQTEFFNEKAQAKLVSIKRIDQDKEKILLSKRNWAQLTYDPSSHDIKVELCVESKKSWIKVYSTVVPILK</sequence>
<dbReference type="InterPro" id="IPR043904">
    <property type="entry name" value="PhoD_2-like"/>
</dbReference>
<dbReference type="InterPro" id="IPR018946">
    <property type="entry name" value="PhoD-like_MPP"/>
</dbReference>